<organism evidence="1 2">
    <name type="scientific">Amycolatopsis alkalitolerans</name>
    <dbReference type="NCBI Taxonomy" id="2547244"/>
    <lineage>
        <taxon>Bacteria</taxon>
        <taxon>Bacillati</taxon>
        <taxon>Actinomycetota</taxon>
        <taxon>Actinomycetes</taxon>
        <taxon>Pseudonocardiales</taxon>
        <taxon>Pseudonocardiaceae</taxon>
        <taxon>Amycolatopsis</taxon>
    </lineage>
</organism>
<name>A0A5C4LUI6_9PSEU</name>
<dbReference type="AlphaFoldDB" id="A0A5C4LUI6"/>
<accession>A0A5C4LUI6</accession>
<evidence type="ECO:0000313" key="1">
    <source>
        <dbReference type="EMBL" id="TNC22074.1"/>
    </source>
</evidence>
<dbReference type="OrthoDB" id="9845235at2"/>
<gene>
    <name evidence="1" type="ORF">FG385_26345</name>
</gene>
<sequence length="131" mass="13302">MDEGLYDAAEGFVAASVGCGFDVRAQGFQGAGVGHFRRGGLVDQQSEFVAASALFGELGSKFLDSRRAGFLVHRAVLERGEVAVDGVLVLGDVAFDGGEFGGVGRALVVDLAGGVGQALLDEVAAGQGVEQ</sequence>
<dbReference type="RefSeq" id="WP_139099480.1">
    <property type="nucleotide sequence ID" value="NZ_VDFW01000029.1"/>
</dbReference>
<comment type="caution">
    <text evidence="1">The sequence shown here is derived from an EMBL/GenBank/DDBJ whole genome shotgun (WGS) entry which is preliminary data.</text>
</comment>
<protein>
    <submittedName>
        <fullName evidence="1">Uncharacterized protein</fullName>
    </submittedName>
</protein>
<dbReference type="EMBL" id="VDFW01000029">
    <property type="protein sequence ID" value="TNC22074.1"/>
    <property type="molecule type" value="Genomic_DNA"/>
</dbReference>
<dbReference type="Proteomes" id="UP000305546">
    <property type="component" value="Unassembled WGS sequence"/>
</dbReference>
<proteinExistence type="predicted"/>
<keyword evidence="2" id="KW-1185">Reference proteome</keyword>
<evidence type="ECO:0000313" key="2">
    <source>
        <dbReference type="Proteomes" id="UP000305546"/>
    </source>
</evidence>
<reference evidence="1 2" key="1">
    <citation type="submission" date="2019-06" db="EMBL/GenBank/DDBJ databases">
        <title>Amycolatopsis alkalitolerans sp. nov., isolated from Gastrodia elata Blume.</title>
        <authorList>
            <person name="Narsing Rao M.P."/>
            <person name="Li W.J."/>
        </authorList>
    </citation>
    <scope>NUCLEOTIDE SEQUENCE [LARGE SCALE GENOMIC DNA]</scope>
    <source>
        <strain evidence="1 2">SYSUP0005</strain>
    </source>
</reference>